<evidence type="ECO:0000256" key="2">
    <source>
        <dbReference type="SAM" id="Phobius"/>
    </source>
</evidence>
<keyword evidence="2" id="KW-0472">Membrane</keyword>
<comment type="caution">
    <text evidence="3">The sequence shown here is derived from an EMBL/GenBank/DDBJ whole genome shotgun (WGS) entry which is preliminary data.</text>
</comment>
<keyword evidence="4" id="KW-1185">Reference proteome</keyword>
<dbReference type="GO" id="GO:0008202">
    <property type="term" value="P:steroid metabolic process"/>
    <property type="evidence" value="ECO:0007669"/>
    <property type="project" value="TreeGrafter"/>
</dbReference>
<organism evidence="3 4">
    <name type="scientific">Gryllus longicercus</name>
    <dbReference type="NCBI Taxonomy" id="2509291"/>
    <lineage>
        <taxon>Eukaryota</taxon>
        <taxon>Metazoa</taxon>
        <taxon>Ecdysozoa</taxon>
        <taxon>Arthropoda</taxon>
        <taxon>Hexapoda</taxon>
        <taxon>Insecta</taxon>
        <taxon>Pterygota</taxon>
        <taxon>Neoptera</taxon>
        <taxon>Polyneoptera</taxon>
        <taxon>Orthoptera</taxon>
        <taxon>Ensifera</taxon>
        <taxon>Gryllidea</taxon>
        <taxon>Grylloidea</taxon>
        <taxon>Gryllidae</taxon>
        <taxon>Gryllinae</taxon>
        <taxon>Gryllus</taxon>
    </lineage>
</organism>
<dbReference type="SUPFAM" id="SSF51735">
    <property type="entry name" value="NAD(P)-binding Rossmann-fold domains"/>
    <property type="match status" value="1"/>
</dbReference>
<dbReference type="Pfam" id="PF00106">
    <property type="entry name" value="adh_short"/>
    <property type="match status" value="1"/>
</dbReference>
<sequence length="362" mass="39403">MGPDLSLDAVWRGATAAAAAACAAAAGAAALRALDPWGLGEAWAGWGPWGAAVASVAALAFAASLCLDASLLPAQGRAVLVTGCDSGFGLDVALRLHRLGCTVFAGCLQAAGGAGAKKLARRGARMHVLQLDVTNQEQVEEARRFVEERLPPEGLWGVVNNAGLSTFGHVEWVPVTTGQRLMDVNVWGMVRVLQAFLPLMRKRPRGGGRVVNIASGLARQCASNRSTYCITKYGVEALSDCLRYEMRLWDIHVAIIEPGNFVNATGIFTPESIRRDANSLWNQIPQHVQRAYSKQYFNSVVNSMVYYSTKGTTDRTPVVDAIARALLQRFPHARYQPMEPYFKVRTWVATHCPEWVYEALYI</sequence>
<dbReference type="InterPro" id="IPR036291">
    <property type="entry name" value="NAD(P)-bd_dom_sf"/>
</dbReference>
<dbReference type="InterPro" id="IPR020904">
    <property type="entry name" value="Sc_DH/Rdtase_CS"/>
</dbReference>
<dbReference type="InterPro" id="IPR002347">
    <property type="entry name" value="SDR_fam"/>
</dbReference>
<dbReference type="PANTHER" id="PTHR43313:SF36">
    <property type="entry name" value="D-BETA-HYDROXYBUTYRATE DEHYDROGENASE, MITOCHONDRIAL"/>
    <property type="match status" value="1"/>
</dbReference>
<name>A0AAN9VZ60_9ORTH</name>
<gene>
    <name evidence="3" type="ORF">R5R35_006290</name>
</gene>
<evidence type="ECO:0000313" key="4">
    <source>
        <dbReference type="Proteomes" id="UP001378592"/>
    </source>
</evidence>
<accession>A0AAN9VZ60</accession>
<dbReference type="Proteomes" id="UP001378592">
    <property type="component" value="Unassembled WGS sequence"/>
</dbReference>
<protein>
    <submittedName>
        <fullName evidence="3">Uncharacterized protein</fullName>
    </submittedName>
</protein>
<keyword evidence="2" id="KW-1133">Transmembrane helix</keyword>
<evidence type="ECO:0000256" key="1">
    <source>
        <dbReference type="ARBA" id="ARBA00023002"/>
    </source>
</evidence>
<feature type="transmembrane region" description="Helical" evidence="2">
    <location>
        <begin position="46"/>
        <end position="67"/>
    </location>
</feature>
<dbReference type="EMBL" id="JAZDUA010000004">
    <property type="protein sequence ID" value="KAK7874255.1"/>
    <property type="molecule type" value="Genomic_DNA"/>
</dbReference>
<dbReference type="PRINTS" id="PR00081">
    <property type="entry name" value="GDHRDH"/>
</dbReference>
<keyword evidence="2" id="KW-0812">Transmembrane</keyword>
<dbReference type="Gene3D" id="3.40.50.720">
    <property type="entry name" value="NAD(P)-binding Rossmann-like Domain"/>
    <property type="match status" value="1"/>
</dbReference>
<dbReference type="PROSITE" id="PS00061">
    <property type="entry name" value="ADH_SHORT"/>
    <property type="match status" value="1"/>
</dbReference>
<evidence type="ECO:0000313" key="3">
    <source>
        <dbReference type="EMBL" id="KAK7874255.1"/>
    </source>
</evidence>
<dbReference type="GO" id="GO:0016491">
    <property type="term" value="F:oxidoreductase activity"/>
    <property type="evidence" value="ECO:0007669"/>
    <property type="project" value="UniProtKB-KW"/>
</dbReference>
<dbReference type="PANTHER" id="PTHR43313">
    <property type="entry name" value="SHORT-CHAIN DEHYDROGENASE/REDUCTASE FAMILY 9C"/>
    <property type="match status" value="1"/>
</dbReference>
<dbReference type="AlphaFoldDB" id="A0AAN9VZ60"/>
<proteinExistence type="predicted"/>
<reference evidence="3 4" key="1">
    <citation type="submission" date="2024-03" db="EMBL/GenBank/DDBJ databases">
        <title>The genome assembly and annotation of the cricket Gryllus longicercus Weissman &amp; Gray.</title>
        <authorList>
            <person name="Szrajer S."/>
            <person name="Gray D."/>
            <person name="Ylla G."/>
        </authorList>
    </citation>
    <scope>NUCLEOTIDE SEQUENCE [LARGE SCALE GENOMIC DNA]</scope>
    <source>
        <strain evidence="3">DAG 2021-001</strain>
        <tissue evidence="3">Whole body minus gut</tissue>
    </source>
</reference>
<keyword evidence="1" id="KW-0560">Oxidoreductase</keyword>